<organism evidence="4 5">
    <name type="scientific">Mycobacterium decipiens</name>
    <dbReference type="NCBI Taxonomy" id="1430326"/>
    <lineage>
        <taxon>Bacteria</taxon>
        <taxon>Bacillati</taxon>
        <taxon>Actinomycetota</taxon>
        <taxon>Actinomycetes</taxon>
        <taxon>Mycobacteriales</taxon>
        <taxon>Mycobacteriaceae</taxon>
        <taxon>Mycobacterium</taxon>
    </lineage>
</organism>
<feature type="domain" description="PPE" evidence="2">
    <location>
        <begin position="2"/>
        <end position="165"/>
    </location>
</feature>
<gene>
    <name evidence="4" type="ORF">B8W66_23320</name>
</gene>
<name>A0A1X2LP17_9MYCO</name>
<dbReference type="GO" id="GO:0052572">
    <property type="term" value="P:response to host immune response"/>
    <property type="evidence" value="ECO:0007669"/>
    <property type="project" value="TreeGrafter"/>
</dbReference>
<dbReference type="InterPro" id="IPR000030">
    <property type="entry name" value="PPE_dom"/>
</dbReference>
<dbReference type="FunFam" id="1.20.1260.20:FF:000001">
    <property type="entry name" value="PPE family protein PPE41"/>
    <property type="match status" value="1"/>
</dbReference>
<dbReference type="EMBL" id="NCXP01000064">
    <property type="protein sequence ID" value="OSC35696.1"/>
    <property type="molecule type" value="Genomic_DNA"/>
</dbReference>
<dbReference type="Proteomes" id="UP000193247">
    <property type="component" value="Unassembled WGS sequence"/>
</dbReference>
<evidence type="ECO:0000313" key="5">
    <source>
        <dbReference type="Proteomes" id="UP000193247"/>
    </source>
</evidence>
<dbReference type="PANTHER" id="PTHR46766:SF1">
    <property type="entry name" value="GLUTAMINE-RICH PROTEIN 2"/>
    <property type="match status" value="1"/>
</dbReference>
<evidence type="ECO:0000259" key="2">
    <source>
        <dbReference type="Pfam" id="PF00823"/>
    </source>
</evidence>
<dbReference type="AlphaFoldDB" id="A0A1X2LP17"/>
<dbReference type="InterPro" id="IPR038332">
    <property type="entry name" value="PPE_sf"/>
</dbReference>
<dbReference type="Gene3D" id="1.20.1260.20">
    <property type="entry name" value="PPE superfamily"/>
    <property type="match status" value="1"/>
</dbReference>
<dbReference type="RefSeq" id="WP_085327609.1">
    <property type="nucleotide sequence ID" value="NZ_NCXP01000064.1"/>
</dbReference>
<comment type="caution">
    <text evidence="4">The sequence shown here is derived from an EMBL/GenBank/DDBJ whole genome shotgun (WGS) entry which is preliminary data.</text>
</comment>
<protein>
    <recommendedName>
        <fullName evidence="6">PPE family protein</fullName>
    </recommendedName>
</protein>
<feature type="domain" description="PPE family C-terminal" evidence="3">
    <location>
        <begin position="311"/>
        <end position="391"/>
    </location>
</feature>
<reference evidence="4 5" key="1">
    <citation type="submission" date="2017-04" db="EMBL/GenBank/DDBJ databases">
        <title>The new phylogeny of genus Mycobacterium.</title>
        <authorList>
            <person name="Tortoli E."/>
            <person name="Trovato A."/>
            <person name="Cirillo D.M."/>
        </authorList>
    </citation>
    <scope>NUCLEOTIDE SEQUENCE [LARGE SCALE GENOMIC DNA]</scope>
    <source>
        <strain evidence="4 5">TBL 1200985</strain>
    </source>
</reference>
<accession>A0A1X2LP17</accession>
<evidence type="ECO:0008006" key="6">
    <source>
        <dbReference type="Google" id="ProtNLM"/>
    </source>
</evidence>
<dbReference type="Pfam" id="PF00823">
    <property type="entry name" value="PPE"/>
    <property type="match status" value="1"/>
</dbReference>
<comment type="similarity">
    <text evidence="1">Belongs to the mycobacterial PPE family.</text>
</comment>
<evidence type="ECO:0000313" key="4">
    <source>
        <dbReference type="EMBL" id="OSC35696.1"/>
    </source>
</evidence>
<dbReference type="InterPro" id="IPR022171">
    <property type="entry name" value="PPE_C"/>
</dbReference>
<dbReference type="STRING" id="1430326.B8W66_23320"/>
<sequence length="396" mass="39687">MDFGTLPPEINSARIYSGPGAGSLLAAAAAWHRLAAGLYSVAESYRSVISWLPAGPWLGPSSALMVAACAPYVAWLSRTATVAEQAAVQATKAASAYDAAFAMTVPPQQVEANRSLLMTLIAADIFGLNTAAIAATEAAYEEMWDQDAAAMYGYAGAAAAASTLTPFEEAPEITSAVGLADQAVVVAKATGVAAATRLMNNVPQALQGFAAPTQYITPPGKLQAFLQTISPFGDLVSVLDNHISMEDTLLSMTDTVSSMLASLFPAAGGLEDATLGLAETVGGEAGALGQAVGGELVSVGGALGPESSAVAAGLGRAPSVGMLSVPQSWPGANQAILPVARAVPVNSLIGVPQGAPEHVLGGLPGGHLGTGAGPTVSNVLRVAPRAYVMPRTPAAG</sequence>
<dbReference type="Pfam" id="PF12484">
    <property type="entry name" value="PPE-SVP"/>
    <property type="match status" value="1"/>
</dbReference>
<evidence type="ECO:0000256" key="1">
    <source>
        <dbReference type="ARBA" id="ARBA00010652"/>
    </source>
</evidence>
<proteinExistence type="inferred from homology"/>
<dbReference type="PANTHER" id="PTHR46766">
    <property type="entry name" value="GLUTAMINE-RICH PROTEIN 2"/>
    <property type="match status" value="1"/>
</dbReference>
<dbReference type="SUPFAM" id="SSF140459">
    <property type="entry name" value="PE/PPE dimer-like"/>
    <property type="match status" value="1"/>
</dbReference>
<keyword evidence="5" id="KW-1185">Reference proteome</keyword>
<evidence type="ECO:0000259" key="3">
    <source>
        <dbReference type="Pfam" id="PF12484"/>
    </source>
</evidence>